<evidence type="ECO:0000313" key="2">
    <source>
        <dbReference type="EMBL" id="RFS86159.1"/>
    </source>
</evidence>
<dbReference type="RefSeq" id="WP_117398351.1">
    <property type="nucleotide sequence ID" value="NZ_QVNQ01000002.1"/>
</dbReference>
<accession>A0A372GM27</accession>
<comment type="caution">
    <text evidence="2">The sequence shown here is derived from an EMBL/GenBank/DDBJ whole genome shotgun (WGS) entry which is preliminary data.</text>
</comment>
<dbReference type="OrthoDB" id="5165403at2"/>
<feature type="compositionally biased region" description="Basic and acidic residues" evidence="1">
    <location>
        <begin position="521"/>
        <end position="530"/>
    </location>
</feature>
<dbReference type="EMBL" id="QVNQ01000002">
    <property type="protein sequence ID" value="RFS86159.1"/>
    <property type="molecule type" value="Genomic_DNA"/>
</dbReference>
<evidence type="ECO:0000256" key="1">
    <source>
        <dbReference type="SAM" id="MobiDB-lite"/>
    </source>
</evidence>
<gene>
    <name evidence="2" type="ORF">D0T12_05925</name>
</gene>
<feature type="region of interest" description="Disordered" evidence="1">
    <location>
        <begin position="505"/>
        <end position="532"/>
    </location>
</feature>
<sequence>MAVNYIVSVGDVNGRPLPAARVRLGPATGLTDPAGRFTASLDLDPAQQVSLEVDDAHHVPERCVFLGLPGSSDWDNSLVTPARSGSDVLLAVTLGRMDTSPTRNLSAEERAALMKTRGRDPGGALLFDVPRFSGIRGYDGHWNDKHAMHVPRRQLLPSTPVAPGTPGWGRFQSDMADADPAAFGRFYWLEYPARPSRPRWVVAVWSPNLPDEKPPESLDYVVFYSPHTQKSNFAEVTYPYGLAKDGPSQTYLDLAKRYMLDTYYFVYSMIAQRSRAVLVMPISNFGDLGPFTRGEGLYRALREVGLFLHRQCRTSRLGLRPPRPPNVLELAGPNLRVNTPSIAAGSFGPVPTVGKVAIGGFSTGISPVKGLMPESGFTVSTRNSPFDSSLWGVPPGGGTIPLSSWRNSWHELWDLDGFHPDTGGWPAYLDLLLRWARENEARAVRTYHSSDRVPPDPLTHPHKLWRYLTGGGLDVKVTLPAVPGIGRAQQLQNARWTSVTMDETYQRDGANERPPLIDAATDPRHPDTHHTSPRVAFPLFLQMTALGRPPRP</sequence>
<dbReference type="Proteomes" id="UP000262882">
    <property type="component" value="Unassembled WGS sequence"/>
</dbReference>
<evidence type="ECO:0000313" key="3">
    <source>
        <dbReference type="Proteomes" id="UP000262882"/>
    </source>
</evidence>
<protein>
    <submittedName>
        <fullName evidence="2">Uncharacterized protein</fullName>
    </submittedName>
</protein>
<keyword evidence="3" id="KW-1185">Reference proteome</keyword>
<dbReference type="AlphaFoldDB" id="A0A372GM27"/>
<name>A0A372GM27_9ACTN</name>
<organism evidence="2 3">
    <name type="scientific">Actinomadura spongiicola</name>
    <dbReference type="NCBI Taxonomy" id="2303421"/>
    <lineage>
        <taxon>Bacteria</taxon>
        <taxon>Bacillati</taxon>
        <taxon>Actinomycetota</taxon>
        <taxon>Actinomycetes</taxon>
        <taxon>Streptosporangiales</taxon>
        <taxon>Thermomonosporaceae</taxon>
        <taxon>Actinomadura</taxon>
    </lineage>
</organism>
<proteinExistence type="predicted"/>
<reference evidence="2 3" key="1">
    <citation type="submission" date="2018-08" db="EMBL/GenBank/DDBJ databases">
        <title>Actinomadura spongicola sp. nov., isolated from marine sponge Leucetta chagosensis.</title>
        <authorList>
            <person name="Li L."/>
            <person name="Lin H.W."/>
        </authorList>
    </citation>
    <scope>NUCLEOTIDE SEQUENCE [LARGE SCALE GENOMIC DNA]</scope>
    <source>
        <strain evidence="2 3">LHW52907</strain>
    </source>
</reference>